<evidence type="ECO:0000313" key="2">
    <source>
        <dbReference type="Proteomes" id="UP000557217"/>
    </source>
</evidence>
<proteinExistence type="predicted"/>
<comment type="caution">
    <text evidence="1">The sequence shown here is derived from an EMBL/GenBank/DDBJ whole genome shotgun (WGS) entry which is preliminary data.</text>
</comment>
<gene>
    <name evidence="1" type="ORF">HNR36_001689</name>
</gene>
<organism evidence="1 2">
    <name type="scientific">Ureibacillus thermosphaericus</name>
    <dbReference type="NCBI Taxonomy" id="51173"/>
    <lineage>
        <taxon>Bacteria</taxon>
        <taxon>Bacillati</taxon>
        <taxon>Bacillota</taxon>
        <taxon>Bacilli</taxon>
        <taxon>Bacillales</taxon>
        <taxon>Caryophanaceae</taxon>
        <taxon>Ureibacillus</taxon>
    </lineage>
</organism>
<reference evidence="1 2" key="1">
    <citation type="submission" date="2020-08" db="EMBL/GenBank/DDBJ databases">
        <title>Genomic Encyclopedia of Type Strains, Phase IV (KMG-IV): sequencing the most valuable type-strain genomes for metagenomic binning, comparative biology and taxonomic classification.</title>
        <authorList>
            <person name="Goeker M."/>
        </authorList>
    </citation>
    <scope>NUCLEOTIDE SEQUENCE [LARGE SCALE GENOMIC DNA]</scope>
    <source>
        <strain evidence="1 2">DSM 10633</strain>
    </source>
</reference>
<dbReference type="AlphaFoldDB" id="A0A840PS44"/>
<accession>A0A840PS44</accession>
<keyword evidence="2" id="KW-1185">Reference proteome</keyword>
<name>A0A840PS44_URETH</name>
<dbReference type="EMBL" id="JACHGZ010000018">
    <property type="protein sequence ID" value="MBB5149299.1"/>
    <property type="molecule type" value="Genomic_DNA"/>
</dbReference>
<evidence type="ECO:0000313" key="1">
    <source>
        <dbReference type="EMBL" id="MBB5149299.1"/>
    </source>
</evidence>
<sequence>MKIDLGYIGAIAARNREKRLFETTNVMAGKQVEVIKNGTAYQITFSDEFKQVQGLMRMTTEEFFSKDINVKNADPSDLFSYRPQDQWLIFSQYLHEAKYFDSLSDENVKDIESILQHITDGIDSIAKYTGINLFGIKKQQLQSYEAQLELASSTAALEYFSNKFLSGDVKAGFDQLIQEYVQHNTKKVMEYQSEEERFYAARAKIKWINAPRTSEQSQLLSMTNKLGKTIYTHEEIQSVIKNYEELYKQIKDEESLASTLLEIKEQLLSFVIKGISPMDADYQLSREFVSQHSEETFKRIENYWKLLLQGEQA</sequence>
<protein>
    <submittedName>
        <fullName evidence="1">Uncharacterized protein</fullName>
    </submittedName>
</protein>
<dbReference type="RefSeq" id="WP_168412459.1">
    <property type="nucleotide sequence ID" value="NZ_JAAXPW010000020.1"/>
</dbReference>
<dbReference type="Proteomes" id="UP000557217">
    <property type="component" value="Unassembled WGS sequence"/>
</dbReference>